<evidence type="ECO:0000313" key="4">
    <source>
        <dbReference type="EMBL" id="MFC1572299.1"/>
    </source>
</evidence>
<feature type="domain" description="FlgD/Vpr Ig-like" evidence="3">
    <location>
        <begin position="728"/>
        <end position="778"/>
    </location>
</feature>
<reference evidence="4 5" key="1">
    <citation type="submission" date="2024-09" db="EMBL/GenBank/DDBJ databases">
        <authorList>
            <person name="D'Angelo T."/>
        </authorList>
    </citation>
    <scope>NUCLEOTIDE SEQUENCE [LARGE SCALE GENOMIC DNA]</scope>
    <source>
        <strain evidence="4">SAG AM-320-E07</strain>
    </source>
</reference>
<organism evidence="4 5">
    <name type="scientific">Eiseniibacteriota bacterium</name>
    <dbReference type="NCBI Taxonomy" id="2212470"/>
    <lineage>
        <taxon>Bacteria</taxon>
        <taxon>Candidatus Eiseniibacteriota</taxon>
    </lineage>
</organism>
<dbReference type="InterPro" id="IPR011050">
    <property type="entry name" value="Pectin_lyase_fold/virulence"/>
</dbReference>
<dbReference type="EMBL" id="JBHPKH010000011">
    <property type="protein sequence ID" value="MFC1572299.1"/>
    <property type="molecule type" value="Genomic_DNA"/>
</dbReference>
<dbReference type="InterPro" id="IPR039448">
    <property type="entry name" value="Beta_helix"/>
</dbReference>
<dbReference type="Pfam" id="PF13229">
    <property type="entry name" value="Beta_helix"/>
    <property type="match status" value="1"/>
</dbReference>
<dbReference type="NCBIfam" id="TIGR04183">
    <property type="entry name" value="Por_Secre_tail"/>
    <property type="match status" value="1"/>
</dbReference>
<dbReference type="PANTHER" id="PTHR11319:SF35">
    <property type="entry name" value="OUTER MEMBRANE PROTEIN PMPC-RELATED"/>
    <property type="match status" value="1"/>
</dbReference>
<sequence length="794" mass="84845">MKAQRVALCAVSILTIVASAIPAYADILIIEPDGSGDYPTIQDAVFAAAPGDTIELADGTFSGDGNRDIDFLGMALTLMSQSGSPEYCVIDCEGDEADPHRGFYFSYCDSPLVIQGIGVTSGYAAEVGWPYGNGGAVFCEGSSPAFIDCAFGYNEASWSGGAVFFYEGSSPTFSNVNVAVNHAPGGGGGVFGSGGSPVFTGGCQFYANSSEGEYGAGGGVYCEESAPAFLGCDFRSNSATWGGAVCCYMNSSTTFENCLFEENASPPEFEGGGGGLMCYDCSPSLAYCTFSLNQSAGPGGGVYLDAASPTLTNCTLYRNSTDIIGSGVYAGAGSDPFISHTIIAFAPPPLGTSIWCDGSSSITLECSDVYGNAYDDWFQCIWDQEGINGNIWESPRFCDPNHGDLTIQADSPCAPYTPPNEECGLIGAWPVACDLDLTCGDWIWGQDPCEFCGPDAFFETMRAEMNHDCIVDEIDYALILAEFFLPEHRPYGDFNWDGDVNVQDIATLASFFGEAVEFCEPCDVAEDSCGGRIRISFDAGLADADRLDIPTGTLGYAYVVGENSPGLVAATLSVYASANVMIEHVYSAMTPSTVMLGDSFFPYSPWPNANPTMIATVEFRTLDTEPAMIGVRGNAEFPEFSSLQWFQHVTAWPPEYPAPLIRHMGYEYISYGGINADAPRDSLACAAVGIPAEDRPYTTPIAFHLAPNTPNPWNHTTRIDYAIPEGQNSSIVTLKLFDVAGRLIRTLVDNQSSGLHQVHWDGTDQSGARVAPGVYFYRLQWNGQSATERLLLMR</sequence>
<dbReference type="InterPro" id="IPR025965">
    <property type="entry name" value="FlgD/Vpr_Ig-like"/>
</dbReference>
<feature type="domain" description="Right handed beta helix" evidence="2">
    <location>
        <begin position="162"/>
        <end position="335"/>
    </location>
</feature>
<comment type="caution">
    <text evidence="4">The sequence shown here is derived from an EMBL/GenBank/DDBJ whole genome shotgun (WGS) entry which is preliminary data.</text>
</comment>
<evidence type="ECO:0000313" key="5">
    <source>
        <dbReference type="Proteomes" id="UP001593833"/>
    </source>
</evidence>
<evidence type="ECO:0000256" key="1">
    <source>
        <dbReference type="SAM" id="SignalP"/>
    </source>
</evidence>
<dbReference type="InterPro" id="IPR012334">
    <property type="entry name" value="Pectin_lyas_fold"/>
</dbReference>
<keyword evidence="1" id="KW-0732">Signal</keyword>
<feature type="signal peptide" evidence="1">
    <location>
        <begin position="1"/>
        <end position="25"/>
    </location>
</feature>
<dbReference type="InterPro" id="IPR026444">
    <property type="entry name" value="Secre_tail"/>
</dbReference>
<evidence type="ECO:0000259" key="2">
    <source>
        <dbReference type="Pfam" id="PF13229"/>
    </source>
</evidence>
<name>A0ABV6YJD3_UNCEI</name>
<dbReference type="InterPro" id="IPR036439">
    <property type="entry name" value="Dockerin_dom_sf"/>
</dbReference>
<dbReference type="SUPFAM" id="SSF51126">
    <property type="entry name" value="Pectin lyase-like"/>
    <property type="match status" value="1"/>
</dbReference>
<feature type="chain" id="PRO_5047380905" evidence="1">
    <location>
        <begin position="26"/>
        <end position="794"/>
    </location>
</feature>
<dbReference type="Gene3D" id="1.10.1330.10">
    <property type="entry name" value="Dockerin domain"/>
    <property type="match status" value="1"/>
</dbReference>
<protein>
    <submittedName>
        <fullName evidence="4">Right-handed parallel beta-helix repeat-containing protein</fullName>
    </submittedName>
</protein>
<gene>
    <name evidence="4" type="ORF">ACFL6M_01750</name>
</gene>
<dbReference type="SUPFAM" id="SSF63446">
    <property type="entry name" value="Type I dockerin domain"/>
    <property type="match status" value="1"/>
</dbReference>
<dbReference type="Proteomes" id="UP001593833">
    <property type="component" value="Unassembled WGS sequence"/>
</dbReference>
<dbReference type="Pfam" id="PF13860">
    <property type="entry name" value="FlgD_ig"/>
    <property type="match status" value="1"/>
</dbReference>
<dbReference type="Gene3D" id="2.60.40.4070">
    <property type="match status" value="1"/>
</dbReference>
<accession>A0ABV6YJD3</accession>
<keyword evidence="5" id="KW-1185">Reference proteome</keyword>
<evidence type="ECO:0000259" key="3">
    <source>
        <dbReference type="Pfam" id="PF13860"/>
    </source>
</evidence>
<dbReference type="PANTHER" id="PTHR11319">
    <property type="entry name" value="G PROTEIN-COUPLED RECEPTOR-RELATED"/>
    <property type="match status" value="1"/>
</dbReference>
<dbReference type="Gene3D" id="2.160.20.10">
    <property type="entry name" value="Single-stranded right-handed beta-helix, Pectin lyase-like"/>
    <property type="match status" value="1"/>
</dbReference>
<proteinExistence type="predicted"/>